<dbReference type="AlphaFoldDB" id="A0A328BK26"/>
<dbReference type="Gene3D" id="1.20.120.1630">
    <property type="match status" value="1"/>
</dbReference>
<feature type="transmembrane region" description="Helical" evidence="1">
    <location>
        <begin position="37"/>
        <end position="56"/>
    </location>
</feature>
<proteinExistence type="predicted"/>
<feature type="transmembrane region" description="Helical" evidence="1">
    <location>
        <begin position="105"/>
        <end position="126"/>
    </location>
</feature>
<evidence type="ECO:0000313" key="2">
    <source>
        <dbReference type="EMBL" id="RAK67493.1"/>
    </source>
</evidence>
<evidence type="ECO:0000313" key="3">
    <source>
        <dbReference type="Proteomes" id="UP000249524"/>
    </source>
</evidence>
<dbReference type="PANTHER" id="PTHR32251:SF17">
    <property type="entry name" value="STEROID 5-ALPHA REDUCTASE C-TERMINAL DOMAIN-CONTAINING PROTEIN"/>
    <property type="match status" value="1"/>
</dbReference>
<dbReference type="GO" id="GO:0016020">
    <property type="term" value="C:membrane"/>
    <property type="evidence" value="ECO:0007669"/>
    <property type="project" value="TreeGrafter"/>
</dbReference>
<protein>
    <submittedName>
        <fullName evidence="2">Uncharacterized protein</fullName>
    </submittedName>
</protein>
<feature type="transmembrane region" description="Helical" evidence="1">
    <location>
        <begin position="62"/>
        <end position="81"/>
    </location>
</feature>
<organism evidence="2 3">
    <name type="scientific">Phenylobacterium kunshanense</name>
    <dbReference type="NCBI Taxonomy" id="1445034"/>
    <lineage>
        <taxon>Bacteria</taxon>
        <taxon>Pseudomonadati</taxon>
        <taxon>Pseudomonadota</taxon>
        <taxon>Alphaproteobacteria</taxon>
        <taxon>Caulobacterales</taxon>
        <taxon>Caulobacteraceae</taxon>
        <taxon>Phenylobacterium</taxon>
    </lineage>
</organism>
<sequence length="265" mass="29250">MTEILPLLGANFCVVIAAMLVFWLISIPLKDVSFIDACWAAGLALMAVSSYLFGGGAEPRKLLIVSLAVVWGLRLASYLLWRWRRDGPDKRYVAMVAKAKGNPHLMTLTNVFLLQGVLLWAVSLPVQLGQVSPEPAELGALAFAGAGLAIVGILFESIGDWQLARFKADPANHGKVMDRGLWRYTRHPNYFGDLCVWWGLYAIAAETKPGLFAIVGPAVLTWLLIQFSGAALLERRLKRSKPEYEDYVRRTSAFIPLPPKRLAEG</sequence>
<name>A0A328BK26_9CAUL</name>
<keyword evidence="1" id="KW-0472">Membrane</keyword>
<feature type="transmembrane region" description="Helical" evidence="1">
    <location>
        <begin position="138"/>
        <end position="158"/>
    </location>
</feature>
<dbReference type="PANTHER" id="PTHR32251">
    <property type="entry name" value="3-OXO-5-ALPHA-STEROID 4-DEHYDROGENASE"/>
    <property type="match status" value="1"/>
</dbReference>
<dbReference type="OrthoDB" id="9779233at2"/>
<comment type="caution">
    <text evidence="2">The sequence shown here is derived from an EMBL/GenBank/DDBJ whole genome shotgun (WGS) entry which is preliminary data.</text>
</comment>
<accession>A0A328BK26</accession>
<dbReference type="PROSITE" id="PS50244">
    <property type="entry name" value="S5A_REDUCTASE"/>
    <property type="match status" value="1"/>
</dbReference>
<feature type="transmembrane region" description="Helical" evidence="1">
    <location>
        <begin position="210"/>
        <end position="233"/>
    </location>
</feature>
<dbReference type="Proteomes" id="UP000249524">
    <property type="component" value="Unassembled WGS sequence"/>
</dbReference>
<gene>
    <name evidence="2" type="ORF">DJ019_06175</name>
</gene>
<keyword evidence="1" id="KW-0812">Transmembrane</keyword>
<dbReference type="InterPro" id="IPR010721">
    <property type="entry name" value="UstE-like"/>
</dbReference>
<keyword evidence="1" id="KW-1133">Transmembrane helix</keyword>
<dbReference type="EMBL" id="QFYS01000002">
    <property type="protein sequence ID" value="RAK67493.1"/>
    <property type="molecule type" value="Genomic_DNA"/>
</dbReference>
<feature type="transmembrane region" description="Helical" evidence="1">
    <location>
        <begin position="6"/>
        <end position="25"/>
    </location>
</feature>
<evidence type="ECO:0000256" key="1">
    <source>
        <dbReference type="SAM" id="Phobius"/>
    </source>
</evidence>
<reference evidence="2 3" key="1">
    <citation type="submission" date="2018-05" db="EMBL/GenBank/DDBJ databases">
        <authorList>
            <person name="Lanie J.A."/>
            <person name="Ng W.-L."/>
            <person name="Kazmierczak K.M."/>
            <person name="Andrzejewski T.M."/>
            <person name="Davidsen T.M."/>
            <person name="Wayne K.J."/>
            <person name="Tettelin H."/>
            <person name="Glass J.I."/>
            <person name="Rusch D."/>
            <person name="Podicherti R."/>
            <person name="Tsui H.-C.T."/>
            <person name="Winkler M.E."/>
        </authorList>
    </citation>
    <scope>NUCLEOTIDE SEQUENCE [LARGE SCALE GENOMIC DNA]</scope>
    <source>
        <strain evidence="2 3">BUT-10</strain>
    </source>
</reference>
<keyword evidence="3" id="KW-1185">Reference proteome</keyword>
<dbReference type="RefSeq" id="WP_111275104.1">
    <property type="nucleotide sequence ID" value="NZ_QFYS01000002.1"/>
</dbReference>
<dbReference type="Pfam" id="PF06966">
    <property type="entry name" value="DUF1295"/>
    <property type="match status" value="1"/>
</dbReference>